<dbReference type="RefSeq" id="WP_144768985.1">
    <property type="nucleotide sequence ID" value="NZ_BPQI01000232.1"/>
</dbReference>
<protein>
    <recommendedName>
        <fullName evidence="5">Phage gp6-like head-tail connector protein</fullName>
    </recommendedName>
</protein>
<evidence type="ECO:0008006" key="5">
    <source>
        <dbReference type="Google" id="ProtNLM"/>
    </source>
</evidence>
<dbReference type="EMBL" id="CABFVH010000080">
    <property type="protein sequence ID" value="VUF15944.1"/>
    <property type="molecule type" value="Genomic_DNA"/>
</dbReference>
<proteinExistence type="predicted"/>
<organism evidence="2 3">
    <name type="scientific">Methylobacterium dankookense</name>
    <dbReference type="NCBI Taxonomy" id="560405"/>
    <lineage>
        <taxon>Bacteria</taxon>
        <taxon>Pseudomonadati</taxon>
        <taxon>Pseudomonadota</taxon>
        <taxon>Alphaproteobacteria</taxon>
        <taxon>Hyphomicrobiales</taxon>
        <taxon>Methylobacteriaceae</taxon>
        <taxon>Methylobacterium</taxon>
    </lineage>
</organism>
<accession>A0A564G7H3</accession>
<dbReference type="AlphaFoldDB" id="A0A564G7H3"/>
<keyword evidence="4" id="KW-1185">Reference proteome</keyword>
<sequence length="205" mass="22551">MPELIEGPKEGDILKLVTVDQLKAQKRIVTNRENDFIKDCILDAWSWIDGPEGKCRRAVLPQIWSVGLDVWPRSPFRLPIHGARAITKVTSVVGGASADLAAGSFYGSPASKDGIDLNLFLRAGSALPALSAGDTVHVEFSAGWPTAEAVPRVFRRALRLVAAHFYDNREETFGDQRVSVVSRRIELGANELLSRYIVPLEYGRP</sequence>
<dbReference type="OrthoDB" id="8452228at2"/>
<dbReference type="InterPro" id="IPR011738">
    <property type="entry name" value="Phage_CHP"/>
</dbReference>
<gene>
    <name evidence="1" type="ORF">IFDJLNFL_5544</name>
    <name evidence="2" type="ORF">MTDSW087_05693</name>
</gene>
<dbReference type="Proteomes" id="UP000401717">
    <property type="component" value="Unassembled WGS sequence"/>
</dbReference>
<evidence type="ECO:0000313" key="4">
    <source>
        <dbReference type="Proteomes" id="UP001055303"/>
    </source>
</evidence>
<dbReference type="EMBL" id="BPQI01000232">
    <property type="protein sequence ID" value="GJD59615.1"/>
    <property type="molecule type" value="Genomic_DNA"/>
</dbReference>
<dbReference type="CDD" id="cd08054">
    <property type="entry name" value="gp6"/>
    <property type="match status" value="1"/>
</dbReference>
<evidence type="ECO:0000313" key="1">
    <source>
        <dbReference type="EMBL" id="GJD59615.1"/>
    </source>
</evidence>
<reference evidence="2 3" key="1">
    <citation type="submission" date="2019-06" db="EMBL/GenBank/DDBJ databases">
        <authorList>
            <person name="Rodrigo-Torres L."/>
            <person name="Arahal R. D."/>
            <person name="Lucena T."/>
        </authorList>
    </citation>
    <scope>NUCLEOTIDE SEQUENCE [LARGE SCALE GENOMIC DNA]</scope>
    <source>
        <strain evidence="2 3">SW08-7</strain>
    </source>
</reference>
<reference evidence="1" key="3">
    <citation type="submission" date="2021-08" db="EMBL/GenBank/DDBJ databases">
        <authorList>
            <person name="Tani A."/>
            <person name="Ola A."/>
            <person name="Ogura Y."/>
            <person name="Katsura K."/>
            <person name="Hayashi T."/>
        </authorList>
    </citation>
    <scope>NUCLEOTIDE SEQUENCE</scope>
    <source>
        <strain evidence="1">DSM 22415</strain>
    </source>
</reference>
<dbReference type="NCBIfam" id="TIGR02215">
    <property type="entry name" value="phage_chp_gp8"/>
    <property type="match status" value="1"/>
</dbReference>
<name>A0A564G7H3_9HYPH</name>
<reference evidence="1" key="2">
    <citation type="journal article" date="2021" name="Front. Microbiol.">
        <title>Comprehensive Comparative Genomics and Phenotyping of Methylobacterium Species.</title>
        <authorList>
            <person name="Alessa O."/>
            <person name="Ogura Y."/>
            <person name="Fujitani Y."/>
            <person name="Takami H."/>
            <person name="Hayashi T."/>
            <person name="Sahin N."/>
            <person name="Tani A."/>
        </authorList>
    </citation>
    <scope>NUCLEOTIDE SEQUENCE</scope>
    <source>
        <strain evidence="1">DSM 22415</strain>
    </source>
</reference>
<evidence type="ECO:0000313" key="2">
    <source>
        <dbReference type="EMBL" id="VUF15944.1"/>
    </source>
</evidence>
<dbReference type="Proteomes" id="UP001055303">
    <property type="component" value="Unassembled WGS sequence"/>
</dbReference>
<evidence type="ECO:0000313" key="3">
    <source>
        <dbReference type="Proteomes" id="UP000401717"/>
    </source>
</evidence>